<dbReference type="InterPro" id="IPR017853">
    <property type="entry name" value="GH"/>
</dbReference>
<organism evidence="1 2">
    <name type="scientific">Cuneatibacter caecimuris</name>
    <dbReference type="NCBI Taxonomy" id="1796618"/>
    <lineage>
        <taxon>Bacteria</taxon>
        <taxon>Bacillati</taxon>
        <taxon>Bacillota</taxon>
        <taxon>Clostridia</taxon>
        <taxon>Lachnospirales</taxon>
        <taxon>Lachnospiraceae</taxon>
        <taxon>Cuneatibacter</taxon>
    </lineage>
</organism>
<accession>A0A4Q7P1A6</accession>
<dbReference type="SUPFAM" id="SSF51445">
    <property type="entry name" value="(Trans)glycosidases"/>
    <property type="match status" value="1"/>
</dbReference>
<dbReference type="RefSeq" id="WP_130436357.1">
    <property type="nucleotide sequence ID" value="NZ_SGXF01000009.1"/>
</dbReference>
<dbReference type="Proteomes" id="UP000292927">
    <property type="component" value="Unassembled WGS sequence"/>
</dbReference>
<protein>
    <submittedName>
        <fullName evidence="1">Uncharacterized protein</fullName>
    </submittedName>
</protein>
<dbReference type="Gene3D" id="3.20.20.80">
    <property type="entry name" value="Glycosidases"/>
    <property type="match status" value="1"/>
</dbReference>
<comment type="caution">
    <text evidence="1">The sequence shown here is derived from an EMBL/GenBank/DDBJ whole genome shotgun (WGS) entry which is preliminary data.</text>
</comment>
<name>A0A4Q7P1A6_9FIRM</name>
<evidence type="ECO:0000313" key="1">
    <source>
        <dbReference type="EMBL" id="RZS92422.1"/>
    </source>
</evidence>
<dbReference type="EMBL" id="SGXF01000009">
    <property type="protein sequence ID" value="RZS92422.1"/>
    <property type="molecule type" value="Genomic_DNA"/>
</dbReference>
<sequence>MEHTHFSLDTAHPRYVIWGLGQDERFYFSEWLPAFFSRTLTFSALPPESSFSWIFTGERGRVEIRYENKTLALAQYYTDSFALYPFDPEKQAGQVSRHPEKCWKEDSVSVQSLPSLTLTYDSHLRLTVFSGEALLLSQHCTLDLNRHQLSVSGQNCFVEGDLILPDMDFASPASDSSCLFQKIEGFGGIASTPSYHMLSEKGKSLWWKYVEEYRLLIQREYPNRGSADSKTIPWDDPSRAVPHYYGNNFPVGETSDFNYNRKILELGGCVWFEFWLYPDSSYEERELNVQTLVSQILDYCRQSEKAGQPPSVVGIQNERCESAETLEKLVPLLRRSLDENGFEQVKLSTCNASFLKEGLTYLERFQHSRQVWESMDYTASNMYDYQICFADLEEFLPVMRQFHEKSKGLPFLSTEIAVNHCPFQEDSYHLAFNLGVFYHYNLTVLNACALCYCWTLMDVTEPSYGFTRTLFTVDAAHGFLPVPSGYILRTFGAFSRHIQKNMRRIQVSCSVPGILCSGYSDGTDGYVYLFLNQNTRNCVIQTDKLEGSGKGFQAELCDPYHENDAVPCSAEIQLPAGALLTLYTRKESFYE</sequence>
<evidence type="ECO:0000313" key="2">
    <source>
        <dbReference type="Proteomes" id="UP000292927"/>
    </source>
</evidence>
<keyword evidence="2" id="KW-1185">Reference proteome</keyword>
<proteinExistence type="predicted"/>
<reference evidence="1 2" key="1">
    <citation type="submission" date="2019-02" db="EMBL/GenBank/DDBJ databases">
        <title>Genomic Encyclopedia of Type Strains, Phase IV (KMG-IV): sequencing the most valuable type-strain genomes for metagenomic binning, comparative biology and taxonomic classification.</title>
        <authorList>
            <person name="Goeker M."/>
        </authorList>
    </citation>
    <scope>NUCLEOTIDE SEQUENCE [LARGE SCALE GENOMIC DNA]</scope>
    <source>
        <strain evidence="1 2">DSM 29486</strain>
    </source>
</reference>
<dbReference type="AlphaFoldDB" id="A0A4Q7P1A6"/>
<gene>
    <name evidence="1" type="ORF">EV209_3136</name>
</gene>